<dbReference type="PANTHER" id="PTHR44147">
    <property type="entry name" value="DEHYDROGENASE/REDUCTASE SDR FAMILY MEMBER 1"/>
    <property type="match status" value="1"/>
</dbReference>
<dbReference type="EMBL" id="CP002878">
    <property type="protein sequence ID" value="AEI79573.1"/>
    <property type="molecule type" value="Genomic_DNA"/>
</dbReference>
<dbReference type="HOGENOM" id="CLU_010194_14_1_4"/>
<dbReference type="AlphaFoldDB" id="F8GRB2"/>
<dbReference type="SUPFAM" id="SSF51735">
    <property type="entry name" value="NAD(P)-binding Rossmann-fold domains"/>
    <property type="match status" value="1"/>
</dbReference>
<protein>
    <submittedName>
        <fullName evidence="3">Uncharacterized protein</fullName>
    </submittedName>
</protein>
<organism evidence="3 4">
    <name type="scientific">Cupriavidus necator (strain ATCC 43291 / DSM 13513 / CCUG 52238 / LMG 8453 / N-1)</name>
    <name type="common">Ralstonia eutropha</name>
    <dbReference type="NCBI Taxonomy" id="1042878"/>
    <lineage>
        <taxon>Bacteria</taxon>
        <taxon>Pseudomonadati</taxon>
        <taxon>Pseudomonadota</taxon>
        <taxon>Betaproteobacteria</taxon>
        <taxon>Burkholderiales</taxon>
        <taxon>Burkholderiaceae</taxon>
        <taxon>Cupriavidus</taxon>
    </lineage>
</organism>
<dbReference type="InterPro" id="IPR002347">
    <property type="entry name" value="SDR_fam"/>
</dbReference>
<proteinExistence type="inferred from homology"/>
<dbReference type="PRINTS" id="PR00081">
    <property type="entry name" value="GDHRDH"/>
</dbReference>
<dbReference type="Proteomes" id="UP000006798">
    <property type="component" value="Chromosome 2"/>
</dbReference>
<evidence type="ECO:0000256" key="2">
    <source>
        <dbReference type="SAM" id="MobiDB-lite"/>
    </source>
</evidence>
<reference evidence="3 4" key="1">
    <citation type="journal article" date="2011" name="J. Bacteriol.">
        <title>Complete genome sequence of the type strain Cupriavidus necator N-1.</title>
        <authorList>
            <person name="Poehlein A."/>
            <person name="Kusian B."/>
            <person name="Friedrich B."/>
            <person name="Daniel R."/>
            <person name="Bowien B."/>
        </authorList>
    </citation>
    <scope>NUCLEOTIDE SEQUENCE [LARGE SCALE GENOMIC DNA]</scope>
    <source>
        <strain evidence="4">ATCC 43291 / DSM 13513 / CCUG 52238 / LMG 8453 / N-1</strain>
    </source>
</reference>
<name>F8GRB2_CUPNN</name>
<dbReference type="KEGG" id="cnc:CNE_2c05930"/>
<sequence length="367" mass="38974">MASLHSSSDMASLTPCCDRQRRDTPRGQSLGWGLSSVLPGRGPSSAWSIRTGYRVVRTKDVTTPRPPQASMTSMTQETHMKQAEQAIVAVITGGSRGAGKGIALALGAAGATVYVTGRTEQEGSAPLPGTIHATAREIDALGGRGIAVACDHRDDAQVARLFGRVREESGRIDILVNNATFLHDELIMPGPFWQKPLEMAGILDVGLRSGYVASWHAAPIMAAQGRGLIVFTSSFGANCYMHGPAYGAQKAGIDKFAHDMAVDLRPCGVAAVSLWMGPLRTARTLRVWEKHPDKYAGFAPVAETPEFTGRIIDALYRDPTLMDKSGRVLIGAEAALAYGIVDAEGVQPPSYRQALGGPPPVHPAIVE</sequence>
<comment type="similarity">
    <text evidence="1">Belongs to the short-chain dehydrogenases/reductases (SDR) family.</text>
</comment>
<dbReference type="PANTHER" id="PTHR44147:SF2">
    <property type="entry name" value="DEHYDROGENASE_REDUCTASE SDR FAMILY MEMBER 1"/>
    <property type="match status" value="1"/>
</dbReference>
<evidence type="ECO:0000256" key="1">
    <source>
        <dbReference type="RuleBase" id="RU000363"/>
    </source>
</evidence>
<dbReference type="InterPro" id="IPR036291">
    <property type="entry name" value="NAD(P)-bd_dom_sf"/>
</dbReference>
<dbReference type="PRINTS" id="PR00080">
    <property type="entry name" value="SDRFAMILY"/>
</dbReference>
<dbReference type="Pfam" id="PF00106">
    <property type="entry name" value="adh_short"/>
    <property type="match status" value="1"/>
</dbReference>
<evidence type="ECO:0000313" key="4">
    <source>
        <dbReference type="Proteomes" id="UP000006798"/>
    </source>
</evidence>
<evidence type="ECO:0000313" key="3">
    <source>
        <dbReference type="EMBL" id="AEI79573.1"/>
    </source>
</evidence>
<feature type="compositionally biased region" description="Polar residues" evidence="2">
    <location>
        <begin position="1"/>
        <end position="11"/>
    </location>
</feature>
<dbReference type="Gene3D" id="3.40.50.720">
    <property type="entry name" value="NAD(P)-binding Rossmann-like Domain"/>
    <property type="match status" value="1"/>
</dbReference>
<accession>F8GRB2</accession>
<feature type="region of interest" description="Disordered" evidence="2">
    <location>
        <begin position="1"/>
        <end position="36"/>
    </location>
</feature>
<gene>
    <name evidence="3" type="ordered locus">CNE_2c05930</name>
</gene>